<proteinExistence type="predicted"/>
<comment type="caution">
    <text evidence="2">The sequence shown here is derived from an EMBL/GenBank/DDBJ whole genome shotgun (WGS) entry which is preliminary data.</text>
</comment>
<feature type="transmembrane region" description="Helical" evidence="1">
    <location>
        <begin position="145"/>
        <end position="168"/>
    </location>
</feature>
<keyword evidence="3" id="KW-1185">Reference proteome</keyword>
<evidence type="ECO:0000313" key="3">
    <source>
        <dbReference type="Proteomes" id="UP000548476"/>
    </source>
</evidence>
<sequence>MNDYAQLLHKLSRVRSVDAEEVADATERLRRDRAKVAALRAALETEADELAGAAGLLSAPVLDLRAPVDPLAGQSTLDTELRAGHAALATAESARKAAVQAGKLPTLLPKAHHLVRNTLVYGGILAVVFVLQFAVSLGLDGDDLSLWLAFLPPVAGVLAGYVTIGAVARPRVPTVDKHAKVIEFRVYKSPRLGVALAVVDIAAFVLLTLRG</sequence>
<dbReference type="RefSeq" id="WP_184785923.1">
    <property type="nucleotide sequence ID" value="NZ_BONT01000020.1"/>
</dbReference>
<keyword evidence="1" id="KW-0472">Membrane</keyword>
<dbReference type="EMBL" id="JACHGT010000002">
    <property type="protein sequence ID" value="MBB6033003.1"/>
    <property type="molecule type" value="Genomic_DNA"/>
</dbReference>
<name>A0A841FDB6_9ACTN</name>
<protein>
    <submittedName>
        <fullName evidence="2">Uncharacterized protein</fullName>
    </submittedName>
</protein>
<feature type="transmembrane region" description="Helical" evidence="1">
    <location>
        <begin position="189"/>
        <end position="209"/>
    </location>
</feature>
<gene>
    <name evidence="2" type="ORF">HNR73_000850</name>
</gene>
<reference evidence="2 3" key="1">
    <citation type="submission" date="2020-08" db="EMBL/GenBank/DDBJ databases">
        <title>Genomic Encyclopedia of Type Strains, Phase IV (KMG-IV): sequencing the most valuable type-strain genomes for metagenomic binning, comparative biology and taxonomic classification.</title>
        <authorList>
            <person name="Goeker M."/>
        </authorList>
    </citation>
    <scope>NUCLEOTIDE SEQUENCE [LARGE SCALE GENOMIC DNA]</scope>
    <source>
        <strain evidence="2 3">YIM 65646</strain>
    </source>
</reference>
<keyword evidence="1" id="KW-1133">Transmembrane helix</keyword>
<feature type="transmembrane region" description="Helical" evidence="1">
    <location>
        <begin position="119"/>
        <end position="139"/>
    </location>
</feature>
<keyword evidence="1" id="KW-0812">Transmembrane</keyword>
<dbReference type="AlphaFoldDB" id="A0A841FDB6"/>
<evidence type="ECO:0000313" key="2">
    <source>
        <dbReference type="EMBL" id="MBB6033003.1"/>
    </source>
</evidence>
<accession>A0A841FDB6</accession>
<organism evidence="2 3">
    <name type="scientific">Phytomonospora endophytica</name>
    <dbReference type="NCBI Taxonomy" id="714109"/>
    <lineage>
        <taxon>Bacteria</taxon>
        <taxon>Bacillati</taxon>
        <taxon>Actinomycetota</taxon>
        <taxon>Actinomycetes</taxon>
        <taxon>Micromonosporales</taxon>
        <taxon>Micromonosporaceae</taxon>
        <taxon>Phytomonospora</taxon>
    </lineage>
</organism>
<evidence type="ECO:0000256" key="1">
    <source>
        <dbReference type="SAM" id="Phobius"/>
    </source>
</evidence>
<dbReference type="Proteomes" id="UP000548476">
    <property type="component" value="Unassembled WGS sequence"/>
</dbReference>